<evidence type="ECO:0000313" key="1">
    <source>
        <dbReference type="EMBL" id="WFD45081.1"/>
    </source>
</evidence>
<organism evidence="1 2">
    <name type="scientific">Malassezia psittaci</name>
    <dbReference type="NCBI Taxonomy" id="1821823"/>
    <lineage>
        <taxon>Eukaryota</taxon>
        <taxon>Fungi</taxon>
        <taxon>Dikarya</taxon>
        <taxon>Basidiomycota</taxon>
        <taxon>Ustilaginomycotina</taxon>
        <taxon>Malasseziomycetes</taxon>
        <taxon>Malasseziales</taxon>
        <taxon>Malasseziaceae</taxon>
        <taxon>Malassezia</taxon>
    </lineage>
</organism>
<accession>A0AAF0F8A4</accession>
<name>A0AAF0F8A4_9BASI</name>
<evidence type="ECO:0000313" key="2">
    <source>
        <dbReference type="Proteomes" id="UP001214628"/>
    </source>
</evidence>
<proteinExistence type="predicted"/>
<gene>
    <name evidence="1" type="ORF">MPSI1_003758</name>
</gene>
<dbReference type="EMBL" id="CP118381">
    <property type="protein sequence ID" value="WFD45081.1"/>
    <property type="molecule type" value="Genomic_DNA"/>
</dbReference>
<dbReference type="Proteomes" id="UP001214628">
    <property type="component" value="Chromosome 7"/>
</dbReference>
<protein>
    <submittedName>
        <fullName evidence="1">Uncharacterized protein</fullName>
    </submittedName>
</protein>
<dbReference type="AlphaFoldDB" id="A0AAF0F8A4"/>
<reference evidence="1" key="1">
    <citation type="submission" date="2023-02" db="EMBL/GenBank/DDBJ databases">
        <title>Mating type loci evolution in Malassezia.</title>
        <authorList>
            <person name="Coelho M.A."/>
        </authorList>
    </citation>
    <scope>NUCLEOTIDE SEQUENCE</scope>
    <source>
        <strain evidence="1">CBS 14136</strain>
    </source>
</reference>
<sequence>MCDKDLLQSVMNDVHKALECSQMQWKAAMARKTLYETLATGSSSVKPRWQKLTTELAIPSALYHRATVDKHKDAHAVLKQLLPELVVKVAASRPSRSVVHRAVVGRTPDPLHRPAPFYEAAYRTPHRFMQKSIANLELGLNAKNRLPTDSVVNHALVPTSDDEDLSHFHASTYVETSDAEEALR</sequence>
<keyword evidence="2" id="KW-1185">Reference proteome</keyword>